<dbReference type="STRING" id="661478.OP10G_0857"/>
<gene>
    <name evidence="2" type="ORF">OP10G_0857</name>
</gene>
<dbReference type="EMBL" id="CP007139">
    <property type="protein sequence ID" value="AIE84225.1"/>
    <property type="molecule type" value="Genomic_DNA"/>
</dbReference>
<dbReference type="Proteomes" id="UP000027982">
    <property type="component" value="Chromosome"/>
</dbReference>
<name>A0A068NNA0_FIMGI</name>
<dbReference type="Gene3D" id="3.90.1570.10">
    <property type="entry name" value="tt1808, chain A"/>
    <property type="match status" value="1"/>
</dbReference>
<dbReference type="eggNOG" id="COG4636">
    <property type="taxonomic scope" value="Bacteria"/>
</dbReference>
<feature type="domain" description="Putative restriction endonuclease" evidence="1">
    <location>
        <begin position="2"/>
        <end position="155"/>
    </location>
</feature>
<dbReference type="PANTHER" id="PTHR35400">
    <property type="entry name" value="SLR1083 PROTEIN"/>
    <property type="match status" value="1"/>
</dbReference>
<organism evidence="2 3">
    <name type="scientific">Fimbriimonas ginsengisoli Gsoil 348</name>
    <dbReference type="NCBI Taxonomy" id="661478"/>
    <lineage>
        <taxon>Bacteria</taxon>
        <taxon>Bacillati</taxon>
        <taxon>Armatimonadota</taxon>
        <taxon>Fimbriimonadia</taxon>
        <taxon>Fimbriimonadales</taxon>
        <taxon>Fimbriimonadaceae</taxon>
        <taxon>Fimbriimonas</taxon>
    </lineage>
</organism>
<dbReference type="PANTHER" id="PTHR35400:SF1">
    <property type="entry name" value="SLR1083 PROTEIN"/>
    <property type="match status" value="1"/>
</dbReference>
<keyword evidence="3" id="KW-1185">Reference proteome</keyword>
<dbReference type="AlphaFoldDB" id="A0A068NNA0"/>
<dbReference type="CDD" id="cd06260">
    <property type="entry name" value="DUF820-like"/>
    <property type="match status" value="1"/>
</dbReference>
<evidence type="ECO:0000259" key="1">
    <source>
        <dbReference type="Pfam" id="PF05685"/>
    </source>
</evidence>
<accession>A0A068NNA0</accession>
<protein>
    <recommendedName>
        <fullName evidence="1">Putative restriction endonuclease domain-containing protein</fullName>
    </recommendedName>
</protein>
<dbReference type="InterPro" id="IPR011335">
    <property type="entry name" value="Restrct_endonuc-II-like"/>
</dbReference>
<evidence type="ECO:0000313" key="3">
    <source>
        <dbReference type="Proteomes" id="UP000027982"/>
    </source>
</evidence>
<dbReference type="SUPFAM" id="SSF52980">
    <property type="entry name" value="Restriction endonuclease-like"/>
    <property type="match status" value="1"/>
</dbReference>
<dbReference type="InterPro" id="IPR012296">
    <property type="entry name" value="Nuclease_put_TT1808"/>
</dbReference>
<sequence length="166" mass="18658">MEPSKRLELVDGQIVEKMTHHPPHVICIEAITRLLILRVGQTHSIRSQAPIALSDISEPEPDLTVVPGRPADYLKGHPTPEQIDMLIEVSDSSLDRDRRYKVPLYAKAGIREVWLVDVDGRRLEAYREPSPEGYRIVTTLAYTERLAPLFAPGILINVIDLLPPAQ</sequence>
<dbReference type="InterPro" id="IPR008538">
    <property type="entry name" value="Uma2"/>
</dbReference>
<dbReference type="KEGG" id="fgi:OP10G_0857"/>
<evidence type="ECO:0000313" key="2">
    <source>
        <dbReference type="EMBL" id="AIE84225.1"/>
    </source>
</evidence>
<dbReference type="HOGENOM" id="CLU_076312_2_0_0"/>
<reference evidence="2 3" key="1">
    <citation type="journal article" date="2014" name="PLoS ONE">
        <title>The first complete genome sequence of the class fimbriimonadia in the phylum armatimonadetes.</title>
        <authorList>
            <person name="Hu Z.Y."/>
            <person name="Wang Y.Z."/>
            <person name="Im W.T."/>
            <person name="Wang S.Y."/>
            <person name="Zhao G.P."/>
            <person name="Zheng H.J."/>
            <person name="Quan Z.X."/>
        </authorList>
    </citation>
    <scope>NUCLEOTIDE SEQUENCE [LARGE SCALE GENOMIC DNA]</scope>
    <source>
        <strain evidence="2">Gsoil 348</strain>
    </source>
</reference>
<proteinExistence type="predicted"/>
<dbReference type="Pfam" id="PF05685">
    <property type="entry name" value="Uma2"/>
    <property type="match status" value="1"/>
</dbReference>